<accession>W5MI33</accession>
<dbReference type="CDD" id="cd16633">
    <property type="entry name" value="mRING-HC-C3HC3D_RBR_HOIL1"/>
    <property type="match status" value="1"/>
</dbReference>
<name>W5MI33_LEPOC</name>
<dbReference type="InterPro" id="IPR047559">
    <property type="entry name" value="HOIL1_RBR_mRING-HC-C3HC3D"/>
</dbReference>
<dbReference type="PANTHER" id="PTHR22770:SF35">
    <property type="entry name" value="RANBP-TYPE AND C3HC4-TYPE ZINC FINGER-CONTAINING PROTEIN 1"/>
    <property type="match status" value="1"/>
</dbReference>
<dbReference type="InterPro" id="IPR013083">
    <property type="entry name" value="Znf_RING/FYVE/PHD"/>
</dbReference>
<dbReference type="Pfam" id="PF13445">
    <property type="entry name" value="zf-RING_UBOX"/>
    <property type="match status" value="1"/>
</dbReference>
<proteinExistence type="predicted"/>
<dbReference type="Gene3D" id="3.30.40.10">
    <property type="entry name" value="Zinc/RING finger domain, C3HC4 (zinc finger)"/>
    <property type="match status" value="1"/>
</dbReference>
<dbReference type="SUPFAM" id="SSF54236">
    <property type="entry name" value="Ubiquitin-like"/>
    <property type="match status" value="1"/>
</dbReference>
<feature type="domain" description="RING-type" evidence="10">
    <location>
        <begin position="270"/>
        <end position="312"/>
    </location>
</feature>
<dbReference type="OMA" id="AEHSFHC"/>
<protein>
    <submittedName>
        <fullName evidence="12">RanBP-type and C3HC4-type zinc finger containing 1</fullName>
    </submittedName>
</protein>
<dbReference type="SMART" id="SM00184">
    <property type="entry name" value="RING"/>
    <property type="match status" value="1"/>
</dbReference>
<feature type="region of interest" description="Disordered" evidence="9">
    <location>
        <begin position="369"/>
        <end position="389"/>
    </location>
</feature>
<evidence type="ECO:0000256" key="7">
    <source>
        <dbReference type="ARBA" id="ARBA00022833"/>
    </source>
</evidence>
<dbReference type="CDD" id="cd20358">
    <property type="entry name" value="Rcat_RBR_HOIL1"/>
    <property type="match status" value="1"/>
</dbReference>
<dbReference type="PROSITE" id="PS50089">
    <property type="entry name" value="ZF_RING_2"/>
    <property type="match status" value="1"/>
</dbReference>
<dbReference type="Gene3D" id="2.30.30.380">
    <property type="entry name" value="Zn-finger domain of Sec23/24"/>
    <property type="match status" value="1"/>
</dbReference>
<dbReference type="eggNOG" id="KOG1815">
    <property type="taxonomic scope" value="Eukaryota"/>
</dbReference>
<dbReference type="InterPro" id="IPR057468">
    <property type="entry name" value="HOIL-1/Sharpin_LTM"/>
</dbReference>
<feature type="domain" description="RING-type" evidence="11">
    <location>
        <begin position="266"/>
        <end position="490"/>
    </location>
</feature>
<evidence type="ECO:0000313" key="12">
    <source>
        <dbReference type="Ensembl" id="ENSLOCP00000008042.1"/>
    </source>
</evidence>
<dbReference type="InterPro" id="IPR027370">
    <property type="entry name" value="Znf-RING_euk"/>
</dbReference>
<reference evidence="12" key="2">
    <citation type="submission" date="2025-08" db="UniProtKB">
        <authorList>
            <consortium name="Ensembl"/>
        </authorList>
    </citation>
    <scope>IDENTIFICATION</scope>
</reference>
<keyword evidence="4" id="KW-0677">Repeat</keyword>
<dbReference type="SUPFAM" id="SSF57850">
    <property type="entry name" value="RING/U-box"/>
    <property type="match status" value="2"/>
</dbReference>
<evidence type="ECO:0000256" key="8">
    <source>
        <dbReference type="PROSITE-ProRule" id="PRU00175"/>
    </source>
</evidence>
<feature type="compositionally biased region" description="Basic and acidic residues" evidence="9">
    <location>
        <begin position="161"/>
        <end position="172"/>
    </location>
</feature>
<comment type="pathway">
    <text evidence="1">Protein modification; protein ubiquitination.</text>
</comment>
<dbReference type="AlphaFoldDB" id="W5MI33"/>
<reference evidence="13" key="1">
    <citation type="submission" date="2011-12" db="EMBL/GenBank/DDBJ databases">
        <title>The Draft Genome of Lepisosteus oculatus.</title>
        <authorList>
            <consortium name="The Broad Institute Genome Assembly &amp; Analysis Group"/>
            <consortium name="Computational R&amp;D Group"/>
            <consortium name="and Sequencing Platform"/>
            <person name="Di Palma F."/>
            <person name="Alfoldi J."/>
            <person name="Johnson J."/>
            <person name="Berlin A."/>
            <person name="Gnerre S."/>
            <person name="Jaffe D."/>
            <person name="MacCallum I."/>
            <person name="Young S."/>
            <person name="Walker B.J."/>
            <person name="Lander E.S."/>
            <person name="Lindblad-Toh K."/>
        </authorList>
    </citation>
    <scope>NUCLEOTIDE SEQUENCE [LARGE SCALE GENOMIC DNA]</scope>
</reference>
<keyword evidence="6" id="KW-0833">Ubl conjugation pathway</keyword>
<dbReference type="EMBL" id="AHAT01024289">
    <property type="status" value="NOT_ANNOTATED_CDS"/>
    <property type="molecule type" value="Genomic_DNA"/>
</dbReference>
<dbReference type="GO" id="GO:0008270">
    <property type="term" value="F:zinc ion binding"/>
    <property type="evidence" value="ECO:0007669"/>
    <property type="project" value="UniProtKB-KW"/>
</dbReference>
<evidence type="ECO:0000256" key="6">
    <source>
        <dbReference type="ARBA" id="ARBA00022786"/>
    </source>
</evidence>
<evidence type="ECO:0000259" key="10">
    <source>
        <dbReference type="PROSITE" id="PS50089"/>
    </source>
</evidence>
<dbReference type="FunFam" id="1.20.120.1750:FF:000012">
    <property type="entry name" value="ranBP-type and C3HC4-type zinc finger-containing protein 1 isoform X1"/>
    <property type="match status" value="1"/>
</dbReference>
<dbReference type="InterPro" id="IPR017907">
    <property type="entry name" value="Znf_RING_CS"/>
</dbReference>
<evidence type="ECO:0000313" key="13">
    <source>
        <dbReference type="Proteomes" id="UP000018468"/>
    </source>
</evidence>
<dbReference type="PROSITE" id="PS51873">
    <property type="entry name" value="TRIAD"/>
    <property type="match status" value="1"/>
</dbReference>
<dbReference type="GO" id="GO:0048701">
    <property type="term" value="P:embryonic cranial skeleton morphogenesis"/>
    <property type="evidence" value="ECO:0007669"/>
    <property type="project" value="Ensembl"/>
</dbReference>
<dbReference type="InParanoid" id="W5MI33"/>
<dbReference type="PROSITE" id="PS00518">
    <property type="entry name" value="ZF_RING_1"/>
    <property type="match status" value="1"/>
</dbReference>
<dbReference type="InterPro" id="IPR029071">
    <property type="entry name" value="Ubiquitin-like_domsf"/>
</dbReference>
<dbReference type="HOGENOM" id="CLU_014998_1_0_1"/>
<evidence type="ECO:0000259" key="11">
    <source>
        <dbReference type="PROSITE" id="PS51873"/>
    </source>
</evidence>
<evidence type="ECO:0000256" key="2">
    <source>
        <dbReference type="ARBA" id="ARBA00022679"/>
    </source>
</evidence>
<dbReference type="Pfam" id="PF25393">
    <property type="entry name" value="LTM"/>
    <property type="match status" value="1"/>
</dbReference>
<dbReference type="Gene3D" id="1.20.120.1750">
    <property type="match status" value="1"/>
</dbReference>
<dbReference type="InterPro" id="IPR047557">
    <property type="entry name" value="Rcat_RBR_HOIL1"/>
</dbReference>
<dbReference type="InterPro" id="IPR001841">
    <property type="entry name" value="Znf_RING"/>
</dbReference>
<feature type="compositionally biased region" description="Low complexity" evidence="9">
    <location>
        <begin position="369"/>
        <end position="381"/>
    </location>
</feature>
<keyword evidence="7" id="KW-0862">Zinc</keyword>
<dbReference type="GO" id="GO:0043123">
    <property type="term" value="P:positive regulation of canonical NF-kappaB signal transduction"/>
    <property type="evidence" value="ECO:0000318"/>
    <property type="project" value="GO_Central"/>
</dbReference>
<dbReference type="STRING" id="7918.ENSLOCP00000008042"/>
<dbReference type="Bgee" id="ENSLOCG00000006659">
    <property type="expression patterns" value="Expressed in intestine and 13 other cell types or tissues"/>
</dbReference>
<evidence type="ECO:0000256" key="5">
    <source>
        <dbReference type="ARBA" id="ARBA00022771"/>
    </source>
</evidence>
<dbReference type="EMBL" id="AHAT01024288">
    <property type="status" value="NOT_ANNOTATED_CDS"/>
    <property type="molecule type" value="Genomic_DNA"/>
</dbReference>
<keyword evidence="5 8" id="KW-0863">Zinc-finger</keyword>
<evidence type="ECO:0000256" key="1">
    <source>
        <dbReference type="ARBA" id="ARBA00004906"/>
    </source>
</evidence>
<evidence type="ECO:0000256" key="3">
    <source>
        <dbReference type="ARBA" id="ARBA00022723"/>
    </source>
</evidence>
<keyword evidence="2" id="KW-0808">Transferase</keyword>
<keyword evidence="13" id="KW-1185">Reference proteome</keyword>
<dbReference type="FunFam" id="3.30.40.10:FF:000137">
    <property type="entry name" value="RanBP-type and C3HC4-type zinc finger-containing protein 1"/>
    <property type="match status" value="1"/>
</dbReference>
<evidence type="ECO:0000256" key="4">
    <source>
        <dbReference type="ARBA" id="ARBA00022737"/>
    </source>
</evidence>
<sequence length="494" mass="54581">MATPAAFSPETLQEAEELAASLGTAVGLGDREGACRCVEQLADLRVPLSVRVTPDVYPKEEIRLKVGVEDAQADASIPVAIVVTSDMTITELKDKVNRDYGFHPSLQTWVIGKRLAQGPETLFSLGVRKDGDAAFLYIRSAQQAQLTREQEQYDQEQQRLGGERPRPPETAEHPTGTSQTLKDSLSYNYCSINTGRTMPGCEMCSADRPAGYQVPAVYQPDEDEARRLQQEEAACQLYQQALEEERTRNFEELLQTDQHSLVPNRLQIDCPICYVLIEPGEGATLRECLHSFCKDCLKGTIVNSTDAEVACPYSDNDFACNGKLQDREIRSLLSLGERSALLLLYLLSLGERSALLLLCSSPWGSVQPSSSSTSSPWGSVQRSSSSQAIHEGMNCREYQDDLRVRAQNDVAARQTSEMLKAMVESGEAMHCPRCQVIVQKKDGCDWICCLMCKTEICWVTRGPRWGPQGQGDTSGGCRCRVNGVPCHPNCQNCH</sequence>
<evidence type="ECO:0000256" key="9">
    <source>
        <dbReference type="SAM" id="MobiDB-lite"/>
    </source>
</evidence>
<dbReference type="InterPro" id="IPR051628">
    <property type="entry name" value="LUBAC_E3_Ligases"/>
</dbReference>
<dbReference type="FunFam" id="3.10.20.90:FF:000130">
    <property type="entry name" value="SHANK-associated RH domain interactor"/>
    <property type="match status" value="1"/>
</dbReference>
<dbReference type="GO" id="GO:0043161">
    <property type="term" value="P:proteasome-mediated ubiquitin-dependent protein catabolic process"/>
    <property type="evidence" value="ECO:0000318"/>
    <property type="project" value="GO_Central"/>
</dbReference>
<dbReference type="Ensembl" id="ENSLOCT00000008052.1">
    <property type="protein sequence ID" value="ENSLOCP00000008042.1"/>
    <property type="gene ID" value="ENSLOCG00000006659.1"/>
</dbReference>
<dbReference type="GeneTree" id="ENSGT00940000166000"/>
<dbReference type="EMBL" id="AHAT01024287">
    <property type="status" value="NOT_ANNOTATED_CDS"/>
    <property type="molecule type" value="Genomic_DNA"/>
</dbReference>
<dbReference type="GO" id="GO:0004842">
    <property type="term" value="F:ubiquitin-protein transferase activity"/>
    <property type="evidence" value="ECO:0000318"/>
    <property type="project" value="GO_Central"/>
</dbReference>
<keyword evidence="3" id="KW-0479">Metal-binding</keyword>
<dbReference type="Gene3D" id="3.10.20.90">
    <property type="entry name" value="Phosphatidylinositol 3-kinase Catalytic Subunit, Chain A, domain 1"/>
    <property type="match status" value="1"/>
</dbReference>
<dbReference type="Proteomes" id="UP000018468">
    <property type="component" value="Linkage group LG18"/>
</dbReference>
<dbReference type="InterPro" id="IPR044066">
    <property type="entry name" value="TRIAD_supradom"/>
</dbReference>
<feature type="region of interest" description="Disordered" evidence="9">
    <location>
        <begin position="147"/>
        <end position="182"/>
    </location>
</feature>
<reference evidence="12" key="3">
    <citation type="submission" date="2025-09" db="UniProtKB">
        <authorList>
            <consortium name="Ensembl"/>
        </authorList>
    </citation>
    <scope>IDENTIFICATION</scope>
</reference>
<dbReference type="GO" id="GO:0043130">
    <property type="term" value="F:ubiquitin binding"/>
    <property type="evidence" value="ECO:0000318"/>
    <property type="project" value="GO_Central"/>
</dbReference>
<dbReference type="GO" id="GO:0071797">
    <property type="term" value="C:LUBAC complex"/>
    <property type="evidence" value="ECO:0000318"/>
    <property type="project" value="GO_Central"/>
</dbReference>
<dbReference type="GO" id="GO:0097039">
    <property type="term" value="P:protein linear polyubiquitination"/>
    <property type="evidence" value="ECO:0000318"/>
    <property type="project" value="GO_Central"/>
</dbReference>
<dbReference type="PANTHER" id="PTHR22770">
    <property type="entry name" value="UBIQUITIN CONJUGATING ENZYME 7 INTERACTING PROTEIN-RELATED"/>
    <property type="match status" value="1"/>
</dbReference>
<organism evidence="12 13">
    <name type="scientific">Lepisosteus oculatus</name>
    <name type="common">Spotted gar</name>
    <dbReference type="NCBI Taxonomy" id="7918"/>
    <lineage>
        <taxon>Eukaryota</taxon>
        <taxon>Metazoa</taxon>
        <taxon>Chordata</taxon>
        <taxon>Craniata</taxon>
        <taxon>Vertebrata</taxon>
        <taxon>Euteleostomi</taxon>
        <taxon>Actinopterygii</taxon>
        <taxon>Neopterygii</taxon>
        <taxon>Holostei</taxon>
        <taxon>Semionotiformes</taxon>
        <taxon>Lepisosteidae</taxon>
        <taxon>Lepisosteus</taxon>
    </lineage>
</organism>